<dbReference type="InterPro" id="IPR013103">
    <property type="entry name" value="RVT_2"/>
</dbReference>
<keyword evidence="3" id="KW-1185">Reference proteome</keyword>
<organism evidence="2 3">
    <name type="scientific">Gossypium australe</name>
    <dbReference type="NCBI Taxonomy" id="47621"/>
    <lineage>
        <taxon>Eukaryota</taxon>
        <taxon>Viridiplantae</taxon>
        <taxon>Streptophyta</taxon>
        <taxon>Embryophyta</taxon>
        <taxon>Tracheophyta</taxon>
        <taxon>Spermatophyta</taxon>
        <taxon>Magnoliopsida</taxon>
        <taxon>eudicotyledons</taxon>
        <taxon>Gunneridae</taxon>
        <taxon>Pentapetalae</taxon>
        <taxon>rosids</taxon>
        <taxon>malvids</taxon>
        <taxon>Malvales</taxon>
        <taxon>Malvaceae</taxon>
        <taxon>Malvoideae</taxon>
        <taxon>Gossypium</taxon>
    </lineage>
</organism>
<dbReference type="EMBL" id="SMMG02000004">
    <property type="protein sequence ID" value="KAA3477469.1"/>
    <property type="molecule type" value="Genomic_DNA"/>
</dbReference>
<accession>A0A5B6W6F1</accession>
<dbReference type="InterPro" id="IPR043502">
    <property type="entry name" value="DNA/RNA_pol_sf"/>
</dbReference>
<name>A0A5B6W6F1_9ROSI</name>
<feature type="domain" description="Reverse transcriptase Ty1/copia-type" evidence="1">
    <location>
        <begin position="15"/>
        <end position="128"/>
    </location>
</feature>
<evidence type="ECO:0000313" key="2">
    <source>
        <dbReference type="EMBL" id="KAA3477469.1"/>
    </source>
</evidence>
<dbReference type="Proteomes" id="UP000325315">
    <property type="component" value="Unassembled WGS sequence"/>
</dbReference>
<gene>
    <name evidence="2" type="ORF">EPI10_011354</name>
</gene>
<dbReference type="SUPFAM" id="SSF56672">
    <property type="entry name" value="DNA/RNA polymerases"/>
    <property type="match status" value="1"/>
</dbReference>
<reference evidence="3" key="1">
    <citation type="journal article" date="2019" name="Plant Biotechnol. J.">
        <title>Genome sequencing of the Australian wild diploid species Gossypium australe highlights disease resistance and delayed gland morphogenesis.</title>
        <authorList>
            <person name="Cai Y."/>
            <person name="Cai X."/>
            <person name="Wang Q."/>
            <person name="Wang P."/>
            <person name="Zhang Y."/>
            <person name="Cai C."/>
            <person name="Xu Y."/>
            <person name="Wang K."/>
            <person name="Zhou Z."/>
            <person name="Wang C."/>
            <person name="Geng S."/>
            <person name="Li B."/>
            <person name="Dong Q."/>
            <person name="Hou Y."/>
            <person name="Wang H."/>
            <person name="Ai P."/>
            <person name="Liu Z."/>
            <person name="Yi F."/>
            <person name="Sun M."/>
            <person name="An G."/>
            <person name="Cheng J."/>
            <person name="Zhang Y."/>
            <person name="Shi Q."/>
            <person name="Xie Y."/>
            <person name="Shi X."/>
            <person name="Chang Y."/>
            <person name="Huang F."/>
            <person name="Chen Y."/>
            <person name="Hong S."/>
            <person name="Mi L."/>
            <person name="Sun Q."/>
            <person name="Zhang L."/>
            <person name="Zhou B."/>
            <person name="Peng R."/>
            <person name="Zhang X."/>
            <person name="Liu F."/>
        </authorList>
    </citation>
    <scope>NUCLEOTIDE SEQUENCE [LARGE SCALE GENOMIC DNA]</scope>
    <source>
        <strain evidence="3">cv. PA1801</strain>
    </source>
</reference>
<evidence type="ECO:0000259" key="1">
    <source>
        <dbReference type="Pfam" id="PF07727"/>
    </source>
</evidence>
<protein>
    <submittedName>
        <fullName evidence="2">Integrase, catalytic core</fullName>
    </submittedName>
</protein>
<sequence length="160" mass="18081">MTIEPVIFVNLCMASRQRFVKFSNAIFKFGFTQSKVDTSLFTYHKGDSFTALLVYVDDVIIASNNCAHTQAFKSYLDTWFHIKNLGPLKYFLGLEVACSPDGIVLLQRKYALDILKEAGLLGTKPSSISQTSIRRWCFLGQSKCSSLPCWKDHLLENHSS</sequence>
<dbReference type="OrthoDB" id="1002363at2759"/>
<proteinExistence type="predicted"/>
<evidence type="ECO:0000313" key="3">
    <source>
        <dbReference type="Proteomes" id="UP000325315"/>
    </source>
</evidence>
<dbReference type="AlphaFoldDB" id="A0A5B6W6F1"/>
<dbReference type="Pfam" id="PF07727">
    <property type="entry name" value="RVT_2"/>
    <property type="match status" value="1"/>
</dbReference>
<comment type="caution">
    <text evidence="2">The sequence shown here is derived from an EMBL/GenBank/DDBJ whole genome shotgun (WGS) entry which is preliminary data.</text>
</comment>